<dbReference type="Proteomes" id="UP001499989">
    <property type="component" value="Unassembled WGS sequence"/>
</dbReference>
<proteinExistence type="predicted"/>
<feature type="compositionally biased region" description="Pro residues" evidence="1">
    <location>
        <begin position="736"/>
        <end position="749"/>
    </location>
</feature>
<feature type="compositionally biased region" description="Low complexity" evidence="1">
    <location>
        <begin position="724"/>
        <end position="735"/>
    </location>
</feature>
<feature type="domain" description="CHAT" evidence="2">
    <location>
        <begin position="928"/>
        <end position="1084"/>
    </location>
</feature>
<dbReference type="InterPro" id="IPR011990">
    <property type="entry name" value="TPR-like_helical_dom_sf"/>
</dbReference>
<name>A0ABN3SVP9_9ACTN</name>
<dbReference type="SUPFAM" id="SSF48452">
    <property type="entry name" value="TPR-like"/>
    <property type="match status" value="1"/>
</dbReference>
<dbReference type="InterPro" id="IPR024983">
    <property type="entry name" value="CHAT_dom"/>
</dbReference>
<dbReference type="PANTHER" id="PTHR47691:SF3">
    <property type="entry name" value="HTH-TYPE TRANSCRIPTIONAL REGULATOR RV0890C-RELATED"/>
    <property type="match status" value="1"/>
</dbReference>
<gene>
    <name evidence="3" type="ORF">GCM10010310_38860</name>
</gene>
<evidence type="ECO:0000313" key="3">
    <source>
        <dbReference type="EMBL" id="GAA2686152.1"/>
    </source>
</evidence>
<evidence type="ECO:0000256" key="1">
    <source>
        <dbReference type="SAM" id="MobiDB-lite"/>
    </source>
</evidence>
<organism evidence="3 4">
    <name type="scientific">Streptomyces violaceolatus</name>
    <dbReference type="NCBI Taxonomy" id="67378"/>
    <lineage>
        <taxon>Bacteria</taxon>
        <taxon>Bacillati</taxon>
        <taxon>Actinomycetota</taxon>
        <taxon>Actinomycetes</taxon>
        <taxon>Kitasatosporales</taxon>
        <taxon>Streptomycetaceae</taxon>
        <taxon>Streptomyces</taxon>
        <taxon>Streptomyces violaceoruber group</taxon>
    </lineage>
</organism>
<feature type="region of interest" description="Disordered" evidence="1">
    <location>
        <begin position="682"/>
        <end position="889"/>
    </location>
</feature>
<dbReference type="SMART" id="SM00028">
    <property type="entry name" value="TPR"/>
    <property type="match status" value="4"/>
</dbReference>
<dbReference type="EMBL" id="BAAASK010000010">
    <property type="protein sequence ID" value="GAA2686152.1"/>
    <property type="molecule type" value="Genomic_DNA"/>
</dbReference>
<reference evidence="3 4" key="1">
    <citation type="journal article" date="2019" name="Int. J. Syst. Evol. Microbiol.">
        <title>The Global Catalogue of Microorganisms (GCM) 10K type strain sequencing project: providing services to taxonomists for standard genome sequencing and annotation.</title>
        <authorList>
            <consortium name="The Broad Institute Genomics Platform"/>
            <consortium name="The Broad Institute Genome Sequencing Center for Infectious Disease"/>
            <person name="Wu L."/>
            <person name="Ma J."/>
        </authorList>
    </citation>
    <scope>NUCLEOTIDE SEQUENCE [LARGE SCALE GENOMIC DNA]</scope>
    <source>
        <strain evidence="3 4">JCM 4531</strain>
    </source>
</reference>
<comment type="caution">
    <text evidence="3">The sequence shown here is derived from an EMBL/GenBank/DDBJ whole genome shotgun (WGS) entry which is preliminary data.</text>
</comment>
<dbReference type="InterPro" id="IPR019734">
    <property type="entry name" value="TPR_rpt"/>
</dbReference>
<evidence type="ECO:0000313" key="4">
    <source>
        <dbReference type="Proteomes" id="UP001499989"/>
    </source>
</evidence>
<protein>
    <submittedName>
        <fullName evidence="3">CHAT domain-containing protein</fullName>
    </submittedName>
</protein>
<dbReference type="Pfam" id="PF12770">
    <property type="entry name" value="CHAT"/>
    <property type="match status" value="1"/>
</dbReference>
<keyword evidence="4" id="KW-1185">Reference proteome</keyword>
<sequence>MAWFRSTTIRGVTARNDSVLDLLPMVFAAPGEALTRAEELLGADPSPLHASVAHQVIGIWQRDFGDTRRALAHLRRARDLAARADSAEREADVLATLGVALVHAGRTRAGLEAFERGVARGSGHTRARVLFRRAYVWWVLGRHGEALEDVRRAIPVLRQAEDVIWTARALTLRATVHLALGSVERADADFTAAEALWDTTGQEHDKADAVESRGLAAFRSGDVPAALRLLDEAEERYGKLGTPTFMLTIRRCEVLMAAGLATEALAEADGAVAALDGIGGQSTRKAELLLVAARAARLAGEPQTALARAAVAVRLFAGQRRTWYETHARLVLIEARVATGRGSGRLVADAAAVAERLAAFGAPAAPEASLLAGRIALDLGWTADAERHLAVAARSRHGGPPLARMTGWAAQARRARAAGWARGVLEACRRGLDVLDDHRMTLGASELRARATAQGAELAELAQRASLVSGGPRRLLGWSERWRATVLSAPPTRPPADPVLLTAMTAFRELAARAEEARTDGGRPAPALEREQRRLEREIRSRTLHMRGEAPGDGDRFDVGRLLRRLGDEVRLVELAVLDGRVHVLLCGQGRVRRFEAGLLAEAEVEAEHVQAGLRRLAHPGAEARLPLVEAAGARLQQLLLGPAAAHLGSGPVVVVPPGRLHRVPWALLPVLRDRVLSVSPSASSWLRARDTAPPPGGRQVLVRGPGLASGGAEVPELSERYAGARPGSNGAGSPSPGPPAGAHRPPPGGGRERGGHAEPAGTPSVPPRGERRPGNNGEPAGPHQGPPPAAPDRGGRGEPAGPHRVPASDGPGRGEHPRAAGAPSVPSQAAPDRGEHAPSTGTRRVPSQGGPHRGEHGRPAGVLAVPPRGGWERGGRGEPTAANGGGGRASLVVDGVGAGVDGEVVGRQAGAARQARPGAPGAGAAERGRTVVLEGDDARVPGVLRELDGAALAHIAAHGTFRADSPLFSSLRMADGPLIVHDFERLDRSPYRIILPCCDTARFASVGADELLGLVTALLPLGTAGVVACTAPVNDAAVVPLMLALHKGLEAGLSLAEALRDARAALPGDAVHQATGWAFTAFGAA</sequence>
<evidence type="ECO:0000259" key="2">
    <source>
        <dbReference type="Pfam" id="PF12770"/>
    </source>
</evidence>
<accession>A0ABN3SVP9</accession>
<dbReference type="PANTHER" id="PTHR47691">
    <property type="entry name" value="REGULATOR-RELATED"/>
    <property type="match status" value="1"/>
</dbReference>
<dbReference type="Gene3D" id="1.25.40.10">
    <property type="entry name" value="Tetratricopeptide repeat domain"/>
    <property type="match status" value="1"/>
</dbReference>